<dbReference type="InterPro" id="IPR001030">
    <property type="entry name" value="Acoase/IPM_deHydtase_lsu_aba"/>
</dbReference>
<evidence type="ECO:0000256" key="1">
    <source>
        <dbReference type="ARBA" id="ARBA00007185"/>
    </source>
</evidence>
<dbReference type="CDD" id="cd01577">
    <property type="entry name" value="IPMI_Swivel"/>
    <property type="match status" value="1"/>
</dbReference>
<keyword evidence="5" id="KW-0456">Lyase</keyword>
<dbReference type="Pfam" id="PF00694">
    <property type="entry name" value="Aconitase_C"/>
    <property type="match status" value="1"/>
</dbReference>
<dbReference type="AlphaFoldDB" id="A0A9W9JED4"/>
<keyword evidence="2" id="KW-0479">Metal-binding</keyword>
<evidence type="ECO:0000256" key="4">
    <source>
        <dbReference type="ARBA" id="ARBA00023014"/>
    </source>
</evidence>
<reference evidence="9" key="1">
    <citation type="submission" date="2022-12" db="EMBL/GenBank/DDBJ databases">
        <authorList>
            <person name="Petersen C."/>
        </authorList>
    </citation>
    <scope>NUCLEOTIDE SEQUENCE</scope>
    <source>
        <strain evidence="9">IBT 15544</strain>
    </source>
</reference>
<keyword evidence="4" id="KW-0411">Iron-sulfur</keyword>
<evidence type="ECO:0000313" key="10">
    <source>
        <dbReference type="Proteomes" id="UP001150904"/>
    </source>
</evidence>
<dbReference type="InterPro" id="IPR000573">
    <property type="entry name" value="AconitaseA/IPMdHydase_ssu_swvl"/>
</dbReference>
<dbReference type="EMBL" id="JAPQKR010000015">
    <property type="protein sequence ID" value="KAJ5195448.1"/>
    <property type="molecule type" value="Genomic_DNA"/>
</dbReference>
<feature type="region of interest" description="Disordered" evidence="6">
    <location>
        <begin position="563"/>
        <end position="620"/>
    </location>
</feature>
<dbReference type="GO" id="GO:0016836">
    <property type="term" value="F:hydro-lyase activity"/>
    <property type="evidence" value="ECO:0007669"/>
    <property type="project" value="InterPro"/>
</dbReference>
<dbReference type="InterPro" id="IPR015931">
    <property type="entry name" value="Acnase/IPM_dHydase_lsu_aba_1/3"/>
</dbReference>
<dbReference type="OrthoDB" id="419183at2759"/>
<name>A0A9W9JED4_9EURO</name>
<dbReference type="InterPro" id="IPR015928">
    <property type="entry name" value="Aconitase/3IPM_dehydase_swvl"/>
</dbReference>
<sequence length="812" mass="89482">MTESKKVFSFTGLIELVQQSRNISLAIPDDECFDPPKNILEALAVVIELLRGQELRREANALSDILEICHQPTTLGGLGITHDDSLTIEQESEIMFLVSAWLEALNSADHAKNLPSPLPQRPVGRRGMTLSEKIFAMHDMEHKGFVTPGELIRIHVDWVIASEASWAGMETTYNDLGKPGIFRNDRFWLAGDHVVDPRINDLPKVRGLIDASERAKRVFKMTDYQGMNYTILHTEFYRERAQPGMVVIGSDSHTCSSGALGCLAIGLGAADVTLPLVTGETWFKVPESVNIRLAGTPRPGIGGKDVILYILQQLKRNTIASERIVEYTGPGVKHLSPDARFAISNMTTEFGGVTGIFVPDEFTQNFIHRRKLARHKSQAVYFKPDDDAQYAETHEIDLANVRSFLAKYPKPDDVVPVSDCQGMELDGCFIGACTTAEEDLILGALVLAEGLNRGQRPIKKGKRKVVPGSMPILHRLRQLGLTETYESAGFEIGIPGCSYCVGMSADQAAPGEVWLSSQNRNFEHRMGRGSIGHLSSAATVAASSFQMKLTDPHELIEAIDPIQWSGMKGTPQPRGEDEAPNGPKYVEPSGSPRMLEPNDETRVREPNLRRVPNSSAAHSNTEPLRGMIQLLGDFIDTDALAPAEFLIGMKDNETSGLHCLEFTHPEFRNRASDGFSILVAGKGFGCGSSREQAVMALLGCGVKCVIARSFAFIFQRNMPNLGLLGITMQDEEFFQAATDGKEASIDFDTRSIYLDGRAFHFDLSQMEKELFEHGGISSAFQHFGSRLFEVMTSVKGQNGEKSFPKPNPQLDW</sequence>
<dbReference type="NCBIfam" id="TIGR02087">
    <property type="entry name" value="LEUD_arch"/>
    <property type="match status" value="1"/>
</dbReference>
<dbReference type="PANTHER" id="PTHR43822:SF2">
    <property type="entry name" value="HOMOACONITASE, MITOCHONDRIAL"/>
    <property type="match status" value="1"/>
</dbReference>
<evidence type="ECO:0000256" key="6">
    <source>
        <dbReference type="SAM" id="MobiDB-lite"/>
    </source>
</evidence>
<dbReference type="PRINTS" id="PR00415">
    <property type="entry name" value="ACONITASE"/>
</dbReference>
<dbReference type="Gene3D" id="3.30.499.10">
    <property type="entry name" value="Aconitase, domain 3"/>
    <property type="match status" value="2"/>
</dbReference>
<dbReference type="SUPFAM" id="SSF53732">
    <property type="entry name" value="Aconitase iron-sulfur domain"/>
    <property type="match status" value="1"/>
</dbReference>
<evidence type="ECO:0000256" key="5">
    <source>
        <dbReference type="ARBA" id="ARBA00023239"/>
    </source>
</evidence>
<reference evidence="9" key="2">
    <citation type="journal article" date="2023" name="IMA Fungus">
        <title>Comparative genomic study of the Penicillium genus elucidates a diverse pangenome and 15 lateral gene transfer events.</title>
        <authorList>
            <person name="Petersen C."/>
            <person name="Sorensen T."/>
            <person name="Nielsen M.R."/>
            <person name="Sondergaard T.E."/>
            <person name="Sorensen J.L."/>
            <person name="Fitzpatrick D.A."/>
            <person name="Frisvad J.C."/>
            <person name="Nielsen K.L."/>
        </authorList>
    </citation>
    <scope>NUCLEOTIDE SEQUENCE</scope>
    <source>
        <strain evidence="9">IBT 15544</strain>
    </source>
</reference>
<dbReference type="SUPFAM" id="SSF52016">
    <property type="entry name" value="LeuD/IlvD-like"/>
    <property type="match status" value="1"/>
</dbReference>
<dbReference type="Pfam" id="PF00330">
    <property type="entry name" value="Aconitase"/>
    <property type="match status" value="1"/>
</dbReference>
<feature type="compositionally biased region" description="Basic and acidic residues" evidence="6">
    <location>
        <begin position="599"/>
        <end position="608"/>
    </location>
</feature>
<dbReference type="GO" id="GO:0046872">
    <property type="term" value="F:metal ion binding"/>
    <property type="evidence" value="ECO:0007669"/>
    <property type="project" value="UniProtKB-KW"/>
</dbReference>
<feature type="domain" description="Aconitase A/isopropylmalate dehydratase small subunit swivel" evidence="8">
    <location>
        <begin position="672"/>
        <end position="730"/>
    </location>
</feature>
<evidence type="ECO:0000256" key="2">
    <source>
        <dbReference type="ARBA" id="ARBA00022723"/>
    </source>
</evidence>
<gene>
    <name evidence="9" type="ORF">N7498_008886</name>
</gene>
<evidence type="ECO:0000256" key="3">
    <source>
        <dbReference type="ARBA" id="ARBA00023004"/>
    </source>
</evidence>
<dbReference type="GO" id="GO:0051536">
    <property type="term" value="F:iron-sulfur cluster binding"/>
    <property type="evidence" value="ECO:0007669"/>
    <property type="project" value="UniProtKB-KW"/>
</dbReference>
<keyword evidence="10" id="KW-1185">Reference proteome</keyword>
<evidence type="ECO:0000259" key="7">
    <source>
        <dbReference type="Pfam" id="PF00330"/>
    </source>
</evidence>
<dbReference type="GO" id="GO:0170038">
    <property type="term" value="P:proteinogenic amino acid biosynthetic process"/>
    <property type="evidence" value="ECO:0007669"/>
    <property type="project" value="UniProtKB-ARBA"/>
</dbReference>
<dbReference type="InterPro" id="IPR036008">
    <property type="entry name" value="Aconitase_4Fe-4S_dom"/>
</dbReference>
<keyword evidence="3" id="KW-0408">Iron</keyword>
<dbReference type="GeneID" id="83183249"/>
<dbReference type="Gene3D" id="3.20.19.10">
    <property type="entry name" value="Aconitase, domain 4"/>
    <property type="match status" value="1"/>
</dbReference>
<feature type="domain" description="Aconitase/3-isopropylmalate dehydratase large subunit alpha/beta/alpha" evidence="7">
    <location>
        <begin position="223"/>
        <end position="545"/>
    </location>
</feature>
<comment type="caution">
    <text evidence="9">The sequence shown here is derived from an EMBL/GenBank/DDBJ whole genome shotgun (WGS) entry which is preliminary data.</text>
</comment>
<protein>
    <submittedName>
        <fullName evidence="9">Aconitase family protein</fullName>
    </submittedName>
</protein>
<dbReference type="RefSeq" id="XP_058305936.1">
    <property type="nucleotide sequence ID" value="XM_058455948.1"/>
</dbReference>
<comment type="similarity">
    <text evidence="1">Belongs to the aconitase/IPM isomerase family.</text>
</comment>
<accession>A0A9W9JED4</accession>
<proteinExistence type="inferred from homology"/>
<dbReference type="GO" id="GO:0170034">
    <property type="term" value="P:L-amino acid biosynthetic process"/>
    <property type="evidence" value="ECO:0007669"/>
    <property type="project" value="UniProtKB-ARBA"/>
</dbReference>
<dbReference type="Proteomes" id="UP001150904">
    <property type="component" value="Unassembled WGS sequence"/>
</dbReference>
<evidence type="ECO:0000259" key="8">
    <source>
        <dbReference type="Pfam" id="PF00694"/>
    </source>
</evidence>
<organism evidence="9 10">
    <name type="scientific">Penicillium cinerascens</name>
    <dbReference type="NCBI Taxonomy" id="70096"/>
    <lineage>
        <taxon>Eukaryota</taxon>
        <taxon>Fungi</taxon>
        <taxon>Dikarya</taxon>
        <taxon>Ascomycota</taxon>
        <taxon>Pezizomycotina</taxon>
        <taxon>Eurotiomycetes</taxon>
        <taxon>Eurotiomycetidae</taxon>
        <taxon>Eurotiales</taxon>
        <taxon>Aspergillaceae</taxon>
        <taxon>Penicillium</taxon>
    </lineage>
</organism>
<evidence type="ECO:0000313" key="9">
    <source>
        <dbReference type="EMBL" id="KAJ5195448.1"/>
    </source>
</evidence>
<dbReference type="InterPro" id="IPR011827">
    <property type="entry name" value="LeuD_type2/HacB/DmdB"/>
</dbReference>
<dbReference type="InterPro" id="IPR033940">
    <property type="entry name" value="IPMI_Swivel"/>
</dbReference>
<dbReference type="PANTHER" id="PTHR43822">
    <property type="entry name" value="HOMOACONITASE, MITOCHONDRIAL-RELATED"/>
    <property type="match status" value="1"/>
</dbReference>
<dbReference type="InterPro" id="IPR050067">
    <property type="entry name" value="IPM_dehydratase_rel_enz"/>
</dbReference>